<dbReference type="Pfam" id="PF13715">
    <property type="entry name" value="CarbopepD_reg_2"/>
    <property type="match status" value="1"/>
</dbReference>
<comment type="caution">
    <text evidence="2">The sequence shown here is derived from an EMBL/GenBank/DDBJ whole genome shotgun (WGS) entry which is preliminary data.</text>
</comment>
<dbReference type="RefSeq" id="WP_120240863.1">
    <property type="nucleotide sequence ID" value="NZ_RAPQ01000010.1"/>
</dbReference>
<protein>
    <submittedName>
        <fullName evidence="2">Carboxypeptidase-like protein</fullName>
    </submittedName>
</protein>
<dbReference type="GO" id="GO:0004180">
    <property type="term" value="F:carboxypeptidase activity"/>
    <property type="evidence" value="ECO:0007669"/>
    <property type="project" value="UniProtKB-KW"/>
</dbReference>
<feature type="chain" id="PRO_5019572252" evidence="1">
    <location>
        <begin position="19"/>
        <end position="350"/>
    </location>
</feature>
<evidence type="ECO:0000313" key="2">
    <source>
        <dbReference type="EMBL" id="RKE00121.1"/>
    </source>
</evidence>
<keyword evidence="2" id="KW-0378">Hydrolase</keyword>
<dbReference type="EMBL" id="RAPQ01000010">
    <property type="protein sequence ID" value="RKE00121.1"/>
    <property type="molecule type" value="Genomic_DNA"/>
</dbReference>
<dbReference type="SUPFAM" id="SSF49464">
    <property type="entry name" value="Carboxypeptidase regulatory domain-like"/>
    <property type="match status" value="1"/>
</dbReference>
<keyword evidence="2" id="KW-0645">Protease</keyword>
<keyword evidence="1" id="KW-0732">Signal</keyword>
<proteinExistence type="predicted"/>
<organism evidence="2 3">
    <name type="scientific">Marinifilum flexuosum</name>
    <dbReference type="NCBI Taxonomy" id="1117708"/>
    <lineage>
        <taxon>Bacteria</taxon>
        <taxon>Pseudomonadati</taxon>
        <taxon>Bacteroidota</taxon>
        <taxon>Bacteroidia</taxon>
        <taxon>Marinilabiliales</taxon>
        <taxon>Marinifilaceae</taxon>
    </lineage>
</organism>
<dbReference type="OrthoDB" id="1075473at2"/>
<gene>
    <name evidence="2" type="ORF">BXY64_3122</name>
</gene>
<dbReference type="Proteomes" id="UP000284531">
    <property type="component" value="Unassembled WGS sequence"/>
</dbReference>
<keyword evidence="3" id="KW-1185">Reference proteome</keyword>
<feature type="signal peptide" evidence="1">
    <location>
        <begin position="1"/>
        <end position="18"/>
    </location>
</feature>
<accession>A0A419WXD9</accession>
<keyword evidence="2" id="KW-0121">Carboxypeptidase</keyword>
<sequence>MRVLLTLFLITFNFIANSQTILVQGIISDVNNNPITNAHVYLKSNPQIGTITNCDGVFYLSCTHKADSVLVISHIKYKSKEARISKNNSFQLQLKDNQIQEVKVSALSAESILQHFYERLKENHEIEPVRYKVFTRILSSKDSALFMIEEYYLDLYSNKSHNTLFNVIKCRIKPTNKYGEKEFKNHRLIALSKMRSDNLFKYKEDILNKRKLQNYNINLKGYTSLNNRDNYIISFSNKNNKYDKGTLFIDTETFALSSAKFRGKNINFFLKNSKWYIRNVNTDFTNIVDERSHRISLYELQESREKLPEKKLFMVEKTKAFTGDFNDSFWENFSHIPIEEKYLKQINNYK</sequence>
<dbReference type="AlphaFoldDB" id="A0A419WXD9"/>
<evidence type="ECO:0000256" key="1">
    <source>
        <dbReference type="SAM" id="SignalP"/>
    </source>
</evidence>
<reference evidence="2 3" key="1">
    <citation type="submission" date="2018-09" db="EMBL/GenBank/DDBJ databases">
        <title>Genomic Encyclopedia of Archaeal and Bacterial Type Strains, Phase II (KMG-II): from individual species to whole genera.</title>
        <authorList>
            <person name="Goeker M."/>
        </authorList>
    </citation>
    <scope>NUCLEOTIDE SEQUENCE [LARGE SCALE GENOMIC DNA]</scope>
    <source>
        <strain evidence="2 3">DSM 21950</strain>
    </source>
</reference>
<name>A0A419WXD9_9BACT</name>
<dbReference type="Gene3D" id="2.60.40.1120">
    <property type="entry name" value="Carboxypeptidase-like, regulatory domain"/>
    <property type="match status" value="1"/>
</dbReference>
<dbReference type="InterPro" id="IPR008969">
    <property type="entry name" value="CarboxyPept-like_regulatory"/>
</dbReference>
<evidence type="ECO:0000313" key="3">
    <source>
        <dbReference type="Proteomes" id="UP000284531"/>
    </source>
</evidence>